<dbReference type="Gene3D" id="3.30.160.60">
    <property type="entry name" value="Classic Zinc Finger"/>
    <property type="match status" value="2"/>
</dbReference>
<feature type="domain" description="C2H2-type" evidence="3">
    <location>
        <begin position="30"/>
        <end position="53"/>
    </location>
</feature>
<dbReference type="InterPro" id="IPR013087">
    <property type="entry name" value="Znf_C2H2_type"/>
</dbReference>
<dbReference type="Pfam" id="PF12874">
    <property type="entry name" value="zf-met"/>
    <property type="match status" value="2"/>
</dbReference>
<dbReference type="PANTHER" id="PTHR47487">
    <property type="entry name" value="OS06G0651300 PROTEIN-RELATED"/>
    <property type="match status" value="1"/>
</dbReference>
<feature type="transmembrane region" description="Helical" evidence="2">
    <location>
        <begin position="108"/>
        <end position="128"/>
    </location>
</feature>
<dbReference type="Proteomes" id="UP001168821">
    <property type="component" value="Unassembled WGS sequence"/>
</dbReference>
<dbReference type="EMBL" id="JALNTZ010000004">
    <property type="protein sequence ID" value="KAJ3654114.1"/>
    <property type="molecule type" value="Genomic_DNA"/>
</dbReference>
<feature type="region of interest" description="Disordered" evidence="1">
    <location>
        <begin position="1"/>
        <end position="20"/>
    </location>
</feature>
<dbReference type="PROSITE" id="PS00028">
    <property type="entry name" value="ZINC_FINGER_C2H2_1"/>
    <property type="match status" value="1"/>
</dbReference>
<keyword evidence="2" id="KW-0472">Membrane</keyword>
<sequence>MSGEFHKSVEDVELPPETKVEEDVHSDSLCCDLCNVKVTSAKILQRHLEGRRHKMKAERKGKTFICEMCDVVANSEIQLNIHLNSIKHKNKLVKKEQSEFTSTATSRAGLWILLFCVVCIFINLLLLFKVICN</sequence>
<reference evidence="4" key="1">
    <citation type="journal article" date="2023" name="G3 (Bethesda)">
        <title>Whole genome assemblies of Zophobas morio and Tenebrio molitor.</title>
        <authorList>
            <person name="Kaur S."/>
            <person name="Stinson S.A."/>
            <person name="diCenzo G.C."/>
        </authorList>
    </citation>
    <scope>NUCLEOTIDE SEQUENCE</scope>
    <source>
        <strain evidence="4">QUZm001</strain>
    </source>
</reference>
<comment type="caution">
    <text evidence="4">The sequence shown here is derived from an EMBL/GenBank/DDBJ whole genome shotgun (WGS) entry which is preliminary data.</text>
</comment>
<dbReference type="SMART" id="SM00451">
    <property type="entry name" value="ZnF_U1"/>
    <property type="match status" value="2"/>
</dbReference>
<accession>A0AA38MFH0</accession>
<organism evidence="4 5">
    <name type="scientific">Zophobas morio</name>
    <dbReference type="NCBI Taxonomy" id="2755281"/>
    <lineage>
        <taxon>Eukaryota</taxon>
        <taxon>Metazoa</taxon>
        <taxon>Ecdysozoa</taxon>
        <taxon>Arthropoda</taxon>
        <taxon>Hexapoda</taxon>
        <taxon>Insecta</taxon>
        <taxon>Pterygota</taxon>
        <taxon>Neoptera</taxon>
        <taxon>Endopterygota</taxon>
        <taxon>Coleoptera</taxon>
        <taxon>Polyphaga</taxon>
        <taxon>Cucujiformia</taxon>
        <taxon>Tenebrionidae</taxon>
        <taxon>Zophobas</taxon>
    </lineage>
</organism>
<keyword evidence="2" id="KW-0812">Transmembrane</keyword>
<evidence type="ECO:0000256" key="1">
    <source>
        <dbReference type="SAM" id="MobiDB-lite"/>
    </source>
</evidence>
<keyword evidence="2" id="KW-1133">Transmembrane helix</keyword>
<evidence type="ECO:0000259" key="3">
    <source>
        <dbReference type="PROSITE" id="PS00028"/>
    </source>
</evidence>
<dbReference type="SMART" id="SM00355">
    <property type="entry name" value="ZnF_C2H2"/>
    <property type="match status" value="2"/>
</dbReference>
<dbReference type="GO" id="GO:0008270">
    <property type="term" value="F:zinc ion binding"/>
    <property type="evidence" value="ECO:0007669"/>
    <property type="project" value="InterPro"/>
</dbReference>
<protein>
    <recommendedName>
        <fullName evidence="3">C2H2-type domain-containing protein</fullName>
    </recommendedName>
</protein>
<evidence type="ECO:0000313" key="5">
    <source>
        <dbReference type="Proteomes" id="UP001168821"/>
    </source>
</evidence>
<gene>
    <name evidence="4" type="ORF">Zmor_013327</name>
</gene>
<dbReference type="GO" id="GO:0003676">
    <property type="term" value="F:nucleic acid binding"/>
    <property type="evidence" value="ECO:0007669"/>
    <property type="project" value="InterPro"/>
</dbReference>
<dbReference type="PANTHER" id="PTHR47487:SF8">
    <property type="entry name" value="OS08G0270900 PROTEIN"/>
    <property type="match status" value="1"/>
</dbReference>
<dbReference type="InterPro" id="IPR003604">
    <property type="entry name" value="Matrin/U1-like-C_Znf_C2H2"/>
</dbReference>
<name>A0AA38MFH0_9CUCU</name>
<proteinExistence type="predicted"/>
<evidence type="ECO:0000313" key="4">
    <source>
        <dbReference type="EMBL" id="KAJ3654114.1"/>
    </source>
</evidence>
<keyword evidence="5" id="KW-1185">Reference proteome</keyword>
<dbReference type="InterPro" id="IPR036236">
    <property type="entry name" value="Znf_C2H2_sf"/>
</dbReference>
<dbReference type="AlphaFoldDB" id="A0AA38MFH0"/>
<evidence type="ECO:0000256" key="2">
    <source>
        <dbReference type="SAM" id="Phobius"/>
    </source>
</evidence>
<dbReference type="SUPFAM" id="SSF57667">
    <property type="entry name" value="beta-beta-alpha zinc fingers"/>
    <property type="match status" value="2"/>
</dbReference>